<dbReference type="RefSeq" id="WP_132283473.1">
    <property type="nucleotide sequence ID" value="NZ_SMGQ01000019.1"/>
</dbReference>
<comment type="catalytic activity">
    <reaction evidence="1 9">
        <text>guanosine(46) in tRNA + S-adenosyl-L-methionine = N(7)-methylguanosine(46) in tRNA + S-adenosyl-L-homocysteine</text>
        <dbReference type="Rhea" id="RHEA:42708"/>
        <dbReference type="Rhea" id="RHEA-COMP:10188"/>
        <dbReference type="Rhea" id="RHEA-COMP:10189"/>
        <dbReference type="ChEBI" id="CHEBI:57856"/>
        <dbReference type="ChEBI" id="CHEBI:59789"/>
        <dbReference type="ChEBI" id="CHEBI:74269"/>
        <dbReference type="ChEBI" id="CHEBI:74480"/>
        <dbReference type="EC" id="2.1.1.33"/>
    </reaction>
</comment>
<keyword evidence="4 9" id="KW-0808">Transferase</keyword>
<dbReference type="SUPFAM" id="SSF53335">
    <property type="entry name" value="S-adenosyl-L-methionine-dependent methyltransferases"/>
    <property type="match status" value="1"/>
</dbReference>
<comment type="function">
    <text evidence="2 9">Catalyzes the formation of N(7)-methylguanine at position 46 (m7G46) in tRNA.</text>
</comment>
<dbReference type="UniPathway" id="UPA00989"/>
<keyword evidence="5 9" id="KW-0949">S-adenosyl-L-methionine</keyword>
<dbReference type="Proteomes" id="UP000294545">
    <property type="component" value="Unassembled WGS sequence"/>
</dbReference>
<protein>
    <recommendedName>
        <fullName evidence="9">tRNA (guanine-N(7)-)-methyltransferase</fullName>
        <ecNumber evidence="9">2.1.1.33</ecNumber>
    </recommendedName>
    <alternativeName>
        <fullName evidence="9">tRNA (guanine(46)-N(7))-methyltransferase</fullName>
    </alternativeName>
    <alternativeName>
        <fullName evidence="9">tRNA(m7G46)-methyltransferase</fullName>
    </alternativeName>
</protein>
<feature type="binding site" evidence="9">
    <location>
        <begin position="190"/>
        <end position="193"/>
    </location>
    <ligand>
        <name>substrate</name>
    </ligand>
</feature>
<sequence>MRLRNVKGAKELLANHDKVIEEPWLYKGKWRELFQNDNPIHIEIGMGRGKFVTTLAQQNDHINYIGIEKYSSLVAKAIYKLDRVEKSNAMIIRMDAHKIEEVFQMNEINEIYLNFSDPWPKDRHAKRRLTHSNFLNKYSRILTKNGAVCFKTDNKDLFDFSLSEFKKNQWLLKNITYNLHHSDFEGNVMTEYEERFLKMGKPIYRVEALQKQ</sequence>
<reference evidence="10 11" key="1">
    <citation type="submission" date="2019-03" db="EMBL/GenBank/DDBJ databases">
        <title>Genomic Encyclopedia of Type Strains, Phase IV (KMG-IV): sequencing the most valuable type-strain genomes for metagenomic binning, comparative biology and taxonomic classification.</title>
        <authorList>
            <person name="Goeker M."/>
        </authorList>
    </citation>
    <scope>NUCLEOTIDE SEQUENCE [LARGE SCALE GENOMIC DNA]</scope>
    <source>
        <strain evidence="10 11">DSM 24176</strain>
    </source>
</reference>
<evidence type="ECO:0000256" key="5">
    <source>
        <dbReference type="ARBA" id="ARBA00022691"/>
    </source>
</evidence>
<dbReference type="Pfam" id="PF02390">
    <property type="entry name" value="Methyltransf_4"/>
    <property type="match status" value="1"/>
</dbReference>
<comment type="caution">
    <text evidence="9">Lacks conserved residue(s) required for the propagation of feature annotation.</text>
</comment>
<feature type="binding site" evidence="9">
    <location>
        <position position="68"/>
    </location>
    <ligand>
        <name>S-adenosyl-L-methionine</name>
        <dbReference type="ChEBI" id="CHEBI:59789"/>
    </ligand>
</feature>
<feature type="binding site" evidence="9">
    <location>
        <position position="117"/>
    </location>
    <ligand>
        <name>S-adenosyl-L-methionine</name>
        <dbReference type="ChEBI" id="CHEBI:59789"/>
    </ligand>
</feature>
<keyword evidence="6 9" id="KW-0819">tRNA processing</keyword>
<dbReference type="Gene3D" id="3.40.50.150">
    <property type="entry name" value="Vaccinia Virus protein VP39"/>
    <property type="match status" value="1"/>
</dbReference>
<dbReference type="OrthoDB" id="9802090at2"/>
<comment type="caution">
    <text evidence="10">The sequence shown here is derived from an EMBL/GenBank/DDBJ whole genome shotgun (WGS) entry which is preliminary data.</text>
</comment>
<comment type="similarity">
    <text evidence="8 9">Belongs to the class I-like SAM-binding methyltransferase superfamily. TrmB family.</text>
</comment>
<dbReference type="NCBIfam" id="NF001080">
    <property type="entry name" value="PRK00121.2-2"/>
    <property type="match status" value="1"/>
</dbReference>
<evidence type="ECO:0000256" key="4">
    <source>
        <dbReference type="ARBA" id="ARBA00022679"/>
    </source>
</evidence>
<evidence type="ECO:0000256" key="6">
    <source>
        <dbReference type="ARBA" id="ARBA00022694"/>
    </source>
</evidence>
<comment type="pathway">
    <text evidence="7 9">tRNA modification; N(7)-methylguanine-tRNA biosynthesis.</text>
</comment>
<proteinExistence type="inferred from homology"/>
<evidence type="ECO:0000256" key="3">
    <source>
        <dbReference type="ARBA" id="ARBA00022603"/>
    </source>
</evidence>
<dbReference type="GO" id="GO:0008176">
    <property type="term" value="F:tRNA (guanine(46)-N7)-methyltransferase activity"/>
    <property type="evidence" value="ECO:0007669"/>
    <property type="project" value="UniProtKB-UniRule"/>
</dbReference>
<keyword evidence="3 9" id="KW-0489">Methyltransferase</keyword>
<evidence type="ECO:0000256" key="8">
    <source>
        <dbReference type="ARBA" id="ARBA00060767"/>
    </source>
</evidence>
<feature type="binding site" evidence="9">
    <location>
        <position position="43"/>
    </location>
    <ligand>
        <name>S-adenosyl-L-methionine</name>
        <dbReference type="ChEBI" id="CHEBI:59789"/>
    </ligand>
</feature>
<dbReference type="EC" id="2.1.1.33" evidence="9"/>
<dbReference type="PROSITE" id="PS51625">
    <property type="entry name" value="SAM_MT_TRMB"/>
    <property type="match status" value="1"/>
</dbReference>
<dbReference type="EMBL" id="SMGQ01000019">
    <property type="protein sequence ID" value="TCK86766.1"/>
    <property type="molecule type" value="Genomic_DNA"/>
</dbReference>
<dbReference type="NCBIfam" id="TIGR00091">
    <property type="entry name" value="tRNA (guanosine(46)-N7)-methyltransferase TrmB"/>
    <property type="match status" value="1"/>
</dbReference>
<gene>
    <name evidence="9" type="primary">trmB</name>
    <name evidence="10" type="ORF">EDC19_2820</name>
</gene>
<dbReference type="HAMAP" id="MF_01057">
    <property type="entry name" value="tRNA_methyltr_TrmB"/>
    <property type="match status" value="1"/>
</dbReference>
<dbReference type="PANTHER" id="PTHR23417">
    <property type="entry name" value="3-DEOXY-D-MANNO-OCTULOSONIC-ACID TRANSFERASE/TRNA GUANINE-N 7 - -METHYLTRANSFERASE"/>
    <property type="match status" value="1"/>
</dbReference>
<evidence type="ECO:0000313" key="11">
    <source>
        <dbReference type="Proteomes" id="UP000294545"/>
    </source>
</evidence>
<dbReference type="InterPro" id="IPR055361">
    <property type="entry name" value="tRNA_methyltr_TrmB_bact"/>
</dbReference>
<evidence type="ECO:0000256" key="9">
    <source>
        <dbReference type="HAMAP-Rule" id="MF_01057"/>
    </source>
</evidence>
<keyword evidence="11" id="KW-1185">Reference proteome</keyword>
<dbReference type="FunFam" id="3.40.50.150:FF:000035">
    <property type="entry name" value="tRNA (guanine-N(7)-)-methyltransferase"/>
    <property type="match status" value="1"/>
</dbReference>
<feature type="binding site" evidence="9">
    <location>
        <position position="153"/>
    </location>
    <ligand>
        <name>substrate</name>
    </ligand>
</feature>
<name>A0A4R1M3T7_9FIRM</name>
<dbReference type="GO" id="GO:0043527">
    <property type="term" value="C:tRNA methyltransferase complex"/>
    <property type="evidence" value="ECO:0007669"/>
    <property type="project" value="TreeGrafter"/>
</dbReference>
<dbReference type="InterPro" id="IPR003358">
    <property type="entry name" value="tRNA_(Gua-N-7)_MeTrfase_Trmb"/>
</dbReference>
<dbReference type="AlphaFoldDB" id="A0A4R1M3T7"/>
<dbReference type="PANTHER" id="PTHR23417:SF14">
    <property type="entry name" value="PENTACOTRIPEPTIDE-REPEAT REGION OF PRORP DOMAIN-CONTAINING PROTEIN"/>
    <property type="match status" value="1"/>
</dbReference>
<feature type="binding site" evidence="9">
    <location>
        <position position="121"/>
    </location>
    <ligand>
        <name>substrate</name>
    </ligand>
</feature>
<dbReference type="InterPro" id="IPR029063">
    <property type="entry name" value="SAM-dependent_MTases_sf"/>
</dbReference>
<accession>A0A4R1M3T7</accession>
<evidence type="ECO:0000313" key="10">
    <source>
        <dbReference type="EMBL" id="TCK86766.1"/>
    </source>
</evidence>
<feature type="binding site" evidence="9">
    <location>
        <position position="95"/>
    </location>
    <ligand>
        <name>S-adenosyl-L-methionine</name>
        <dbReference type="ChEBI" id="CHEBI:59789"/>
    </ligand>
</feature>
<evidence type="ECO:0000256" key="7">
    <source>
        <dbReference type="ARBA" id="ARBA00060552"/>
    </source>
</evidence>
<organism evidence="10 11">
    <name type="scientific">Natranaerovirga hydrolytica</name>
    <dbReference type="NCBI Taxonomy" id="680378"/>
    <lineage>
        <taxon>Bacteria</taxon>
        <taxon>Bacillati</taxon>
        <taxon>Bacillota</taxon>
        <taxon>Clostridia</taxon>
        <taxon>Lachnospirales</taxon>
        <taxon>Natranaerovirgaceae</taxon>
        <taxon>Natranaerovirga</taxon>
    </lineage>
</organism>
<evidence type="ECO:0000256" key="1">
    <source>
        <dbReference type="ARBA" id="ARBA00000142"/>
    </source>
</evidence>
<evidence type="ECO:0000256" key="2">
    <source>
        <dbReference type="ARBA" id="ARBA00003015"/>
    </source>
</evidence>